<accession>A0ABQ7J8N8</accession>
<protein>
    <submittedName>
        <fullName evidence="4">Transformer-2 protein-like protein beta</fullName>
    </submittedName>
</protein>
<dbReference type="PANTHER" id="PTHR48034">
    <property type="entry name" value="TRANSFORMER-2 SEX-DETERMINING PROTEIN-RELATED"/>
    <property type="match status" value="1"/>
</dbReference>
<dbReference type="InterPro" id="IPR012677">
    <property type="entry name" value="Nucleotide-bd_a/b_plait_sf"/>
</dbReference>
<feature type="compositionally biased region" description="Basic and acidic residues" evidence="2">
    <location>
        <begin position="221"/>
        <end position="230"/>
    </location>
</feature>
<keyword evidence="1" id="KW-0694">RNA-binding</keyword>
<organism evidence="4 5">
    <name type="scientific">Cardiosporidium cionae</name>
    <dbReference type="NCBI Taxonomy" id="476202"/>
    <lineage>
        <taxon>Eukaryota</taxon>
        <taxon>Sar</taxon>
        <taxon>Alveolata</taxon>
        <taxon>Apicomplexa</taxon>
        <taxon>Aconoidasida</taxon>
        <taxon>Nephromycida</taxon>
        <taxon>Cardiosporidium</taxon>
    </lineage>
</organism>
<feature type="compositionally biased region" description="Basic and acidic residues" evidence="2">
    <location>
        <begin position="197"/>
        <end position="210"/>
    </location>
</feature>
<feature type="region of interest" description="Disordered" evidence="2">
    <location>
        <begin position="145"/>
        <end position="236"/>
    </location>
</feature>
<reference evidence="4 5" key="1">
    <citation type="journal article" date="2020" name="bioRxiv">
        <title>Metabolic contributions of an alphaproteobacterial endosymbiont in the apicomplexan Cardiosporidium cionae.</title>
        <authorList>
            <person name="Hunter E.S."/>
            <person name="Paight C.J."/>
            <person name="Lane C.E."/>
        </authorList>
    </citation>
    <scope>NUCLEOTIDE SEQUENCE [LARGE SCALE GENOMIC DNA]</scope>
    <source>
        <strain evidence="4">ESH_2018</strain>
    </source>
</reference>
<evidence type="ECO:0000259" key="3">
    <source>
        <dbReference type="PROSITE" id="PS50102"/>
    </source>
</evidence>
<dbReference type="InterPro" id="IPR000504">
    <property type="entry name" value="RRM_dom"/>
</dbReference>
<gene>
    <name evidence="4" type="primary">TRA2B</name>
    <name evidence="4" type="ORF">IE077_003281</name>
</gene>
<sequence length="236" mass="27592">MSDGRYSSSERSDGYHRGRSPRDKKTMEGTTLYVTNINPQCSPSLLKEIFEKYGPTEDCRIIQNPITRESRGFGFVSYTNADDANEAMRSLHGKEVEGRCLRVEKAKRNCPHEPTPGYYRGPPGASVKYDTRGKLKPGYLPYYEVNHSRGGHSPEDDRMHYRRRSPSRDYSPRRNSDRTHDDYYRGNGGGGNYEGYGNDRYRENYRDRSDRHHGRSRSRERHRDGYVEANRRHRRN</sequence>
<keyword evidence="5" id="KW-1185">Reference proteome</keyword>
<dbReference type="InterPro" id="IPR035979">
    <property type="entry name" value="RBD_domain_sf"/>
</dbReference>
<feature type="compositionally biased region" description="Basic and acidic residues" evidence="2">
    <location>
        <begin position="166"/>
        <end position="184"/>
    </location>
</feature>
<feature type="region of interest" description="Disordered" evidence="2">
    <location>
        <begin position="1"/>
        <end position="29"/>
    </location>
</feature>
<proteinExistence type="predicted"/>
<comment type="caution">
    <text evidence="4">The sequence shown here is derived from an EMBL/GenBank/DDBJ whole genome shotgun (WGS) entry which is preliminary data.</text>
</comment>
<evidence type="ECO:0000256" key="1">
    <source>
        <dbReference type="PROSITE-ProRule" id="PRU00176"/>
    </source>
</evidence>
<dbReference type="Proteomes" id="UP000823046">
    <property type="component" value="Unassembled WGS sequence"/>
</dbReference>
<dbReference type="Pfam" id="PF00076">
    <property type="entry name" value="RRM_1"/>
    <property type="match status" value="1"/>
</dbReference>
<feature type="compositionally biased region" description="Basic and acidic residues" evidence="2">
    <location>
        <begin position="8"/>
        <end position="27"/>
    </location>
</feature>
<name>A0ABQ7J8N8_9APIC</name>
<dbReference type="InterPro" id="IPR050441">
    <property type="entry name" value="RBM"/>
</dbReference>
<dbReference type="Gene3D" id="3.30.70.330">
    <property type="match status" value="1"/>
</dbReference>
<dbReference type="PROSITE" id="PS50102">
    <property type="entry name" value="RRM"/>
    <property type="match status" value="1"/>
</dbReference>
<dbReference type="CDD" id="cd00590">
    <property type="entry name" value="RRM_SF"/>
    <property type="match status" value="1"/>
</dbReference>
<dbReference type="SMART" id="SM00360">
    <property type="entry name" value="RRM"/>
    <property type="match status" value="1"/>
</dbReference>
<evidence type="ECO:0000313" key="5">
    <source>
        <dbReference type="Proteomes" id="UP000823046"/>
    </source>
</evidence>
<feature type="compositionally biased region" description="Basic residues" evidence="2">
    <location>
        <begin position="211"/>
        <end position="220"/>
    </location>
</feature>
<evidence type="ECO:0000313" key="4">
    <source>
        <dbReference type="EMBL" id="KAF8820336.1"/>
    </source>
</evidence>
<dbReference type="SUPFAM" id="SSF54928">
    <property type="entry name" value="RNA-binding domain, RBD"/>
    <property type="match status" value="1"/>
</dbReference>
<evidence type="ECO:0000256" key="2">
    <source>
        <dbReference type="SAM" id="MobiDB-lite"/>
    </source>
</evidence>
<feature type="domain" description="RRM" evidence="3">
    <location>
        <begin position="30"/>
        <end position="108"/>
    </location>
</feature>
<feature type="region of interest" description="Disordered" evidence="2">
    <location>
        <begin position="109"/>
        <end position="132"/>
    </location>
</feature>
<dbReference type="EMBL" id="JADAQX010000415">
    <property type="protein sequence ID" value="KAF8820336.1"/>
    <property type="molecule type" value="Genomic_DNA"/>
</dbReference>